<keyword evidence="2" id="KW-1185">Reference proteome</keyword>
<dbReference type="Gene3D" id="3.40.1260.10">
    <property type="entry name" value="DsrEFH-like"/>
    <property type="match status" value="1"/>
</dbReference>
<dbReference type="RefSeq" id="WP_311367748.1">
    <property type="nucleotide sequence ID" value="NZ_JAVRHX010000001.1"/>
</dbReference>
<reference evidence="1 2" key="1">
    <citation type="submission" date="2023-09" db="EMBL/GenBank/DDBJ databases">
        <authorList>
            <person name="Rey-Velasco X."/>
        </authorList>
    </citation>
    <scope>NUCLEOTIDE SEQUENCE [LARGE SCALE GENOMIC DNA]</scope>
    <source>
        <strain evidence="1 2">P117</strain>
    </source>
</reference>
<protein>
    <submittedName>
        <fullName evidence="1">DsrE family protein</fullName>
    </submittedName>
</protein>
<dbReference type="SUPFAM" id="SSF75169">
    <property type="entry name" value="DsrEFH-like"/>
    <property type="match status" value="1"/>
</dbReference>
<evidence type="ECO:0000313" key="2">
    <source>
        <dbReference type="Proteomes" id="UP001253545"/>
    </source>
</evidence>
<dbReference type="EMBL" id="JAVRHX010000001">
    <property type="protein sequence ID" value="MDT0594269.1"/>
    <property type="molecule type" value="Genomic_DNA"/>
</dbReference>
<dbReference type="Proteomes" id="UP001253545">
    <property type="component" value="Unassembled WGS sequence"/>
</dbReference>
<gene>
    <name evidence="1" type="ORF">RM552_05400</name>
</gene>
<sequence length="128" mass="14285">MKTQRASSQEVFEDYILINSTKSPYSQSSANDAFEAALGASNIGVKVKFVFSGLAKYQLFTQQQANKINRKNMLKRLSSLPLFEVEDIYLLSSQSTDESIDAESMKITLIEPEAFKSLCLNASQVLVF</sequence>
<comment type="caution">
    <text evidence="1">The sequence shown here is derived from an EMBL/GenBank/DDBJ whole genome shotgun (WGS) entry which is preliminary data.</text>
</comment>
<name>A0ABU2ZNR3_9ALTE</name>
<dbReference type="InterPro" id="IPR027396">
    <property type="entry name" value="DsrEFH-like"/>
</dbReference>
<dbReference type="Pfam" id="PF02635">
    <property type="entry name" value="DsrE"/>
    <property type="match status" value="1"/>
</dbReference>
<proteinExistence type="predicted"/>
<organism evidence="1 2">
    <name type="scientific">Glaciecola petra</name>
    <dbReference type="NCBI Taxonomy" id="3075602"/>
    <lineage>
        <taxon>Bacteria</taxon>
        <taxon>Pseudomonadati</taxon>
        <taxon>Pseudomonadota</taxon>
        <taxon>Gammaproteobacteria</taxon>
        <taxon>Alteromonadales</taxon>
        <taxon>Alteromonadaceae</taxon>
        <taxon>Glaciecola</taxon>
    </lineage>
</organism>
<evidence type="ECO:0000313" key="1">
    <source>
        <dbReference type="EMBL" id="MDT0594269.1"/>
    </source>
</evidence>
<accession>A0ABU2ZNR3</accession>
<dbReference type="InterPro" id="IPR003787">
    <property type="entry name" value="Sulphur_relay_DsrE/F-like"/>
</dbReference>